<gene>
    <name evidence="1" type="ORF">Gasu_59000</name>
</gene>
<name>M2X9I5_GALSU</name>
<keyword evidence="2" id="KW-1185">Reference proteome</keyword>
<reference evidence="2" key="1">
    <citation type="journal article" date="2013" name="Science">
        <title>Gene transfer from bacteria and archaea facilitated evolution of an extremophilic eukaryote.</title>
        <authorList>
            <person name="Schonknecht G."/>
            <person name="Chen W.H."/>
            <person name="Ternes C.M."/>
            <person name="Barbier G.G."/>
            <person name="Shrestha R.P."/>
            <person name="Stanke M."/>
            <person name="Brautigam A."/>
            <person name="Baker B.J."/>
            <person name="Banfield J.F."/>
            <person name="Garavito R.M."/>
            <person name="Carr K."/>
            <person name="Wilkerson C."/>
            <person name="Rensing S.A."/>
            <person name="Gagneul D."/>
            <person name="Dickenson N.E."/>
            <person name="Oesterhelt C."/>
            <person name="Lercher M.J."/>
            <person name="Weber A.P."/>
        </authorList>
    </citation>
    <scope>NUCLEOTIDE SEQUENCE [LARGE SCALE GENOMIC DNA]</scope>
    <source>
        <strain evidence="2">074W</strain>
    </source>
</reference>
<dbReference type="EMBL" id="KB454548">
    <property type="protein sequence ID" value="EME26497.1"/>
    <property type="molecule type" value="Genomic_DNA"/>
</dbReference>
<dbReference type="Proteomes" id="UP000030680">
    <property type="component" value="Unassembled WGS sequence"/>
</dbReference>
<accession>M2X9I5</accession>
<dbReference type="Gramene" id="EME26497">
    <property type="protein sequence ID" value="EME26497"/>
    <property type="gene ID" value="Gasu_59000"/>
</dbReference>
<dbReference type="AlphaFoldDB" id="M2X9I5"/>
<dbReference type="OrthoDB" id="5177at2759"/>
<protein>
    <submittedName>
        <fullName evidence="1">Uncharacterized protein</fullName>
    </submittedName>
</protein>
<organism evidence="1 2">
    <name type="scientific">Galdieria sulphuraria</name>
    <name type="common">Red alga</name>
    <dbReference type="NCBI Taxonomy" id="130081"/>
    <lineage>
        <taxon>Eukaryota</taxon>
        <taxon>Rhodophyta</taxon>
        <taxon>Bangiophyceae</taxon>
        <taxon>Galdieriales</taxon>
        <taxon>Galdieriaceae</taxon>
        <taxon>Galdieria</taxon>
    </lineage>
</organism>
<evidence type="ECO:0000313" key="1">
    <source>
        <dbReference type="EMBL" id="EME26497.1"/>
    </source>
</evidence>
<dbReference type="GeneID" id="17085467"/>
<proteinExistence type="predicted"/>
<sequence length="241" mass="27829">MTDPSFLSSCMLCTRKKDWDTLKLSTRNLNQLHGSKYETKRRLLCFTCVSQSSLSDYGYFGEQESNNSFQQVPSHWKEMIKDVHRCFVIACIPGKKPYTLALSDFISATAACFKSGIPLKTLKESLENMKETYFRPLKVEEFELLRTWLTLVYKTLKEVLFPLTENKRGICDTDDSIYDEFVKSIVTAIREGYSMEKIRLEQVVTNTKTQPRTEFESALLSQSTRIVVQTVQIAKEFSSEQ</sequence>
<dbReference type="RefSeq" id="XP_005703017.1">
    <property type="nucleotide sequence ID" value="XM_005702960.1"/>
</dbReference>
<evidence type="ECO:0000313" key="2">
    <source>
        <dbReference type="Proteomes" id="UP000030680"/>
    </source>
</evidence>
<dbReference type="KEGG" id="gsl:Gasu_59000"/>